<evidence type="ECO:0008006" key="4">
    <source>
        <dbReference type="Google" id="ProtNLM"/>
    </source>
</evidence>
<comment type="caution">
    <text evidence="2">The sequence shown here is derived from an EMBL/GenBank/DDBJ whole genome shotgun (WGS) entry which is preliminary data.</text>
</comment>
<proteinExistence type="predicted"/>
<organism evidence="2 3">
    <name type="scientific">Amycolatopsis iheyensis</name>
    <dbReference type="NCBI Taxonomy" id="2945988"/>
    <lineage>
        <taxon>Bacteria</taxon>
        <taxon>Bacillati</taxon>
        <taxon>Actinomycetota</taxon>
        <taxon>Actinomycetes</taxon>
        <taxon>Pseudonocardiales</taxon>
        <taxon>Pseudonocardiaceae</taxon>
        <taxon>Amycolatopsis</taxon>
    </lineage>
</organism>
<evidence type="ECO:0000313" key="2">
    <source>
        <dbReference type="EMBL" id="MCR6486667.1"/>
    </source>
</evidence>
<evidence type="ECO:0000256" key="1">
    <source>
        <dbReference type="SAM" id="SignalP"/>
    </source>
</evidence>
<accession>A0A9X2SLF9</accession>
<dbReference type="Proteomes" id="UP001144096">
    <property type="component" value="Unassembled WGS sequence"/>
</dbReference>
<keyword evidence="3" id="KW-1185">Reference proteome</keyword>
<protein>
    <recommendedName>
        <fullName evidence="4">Secreted protein</fullName>
    </recommendedName>
</protein>
<dbReference type="RefSeq" id="WP_257923244.1">
    <property type="nucleotide sequence ID" value="NZ_JAMXQV010000016.1"/>
</dbReference>
<sequence length="77" mass="8179">MQMLTKIGRSAAAALCAGGLAVAMPEAAAAAPATRCLSGVYRVHVRCHYTPFAKLYTAERAWIPFPLSTCDSTPRPL</sequence>
<feature type="chain" id="PRO_5040792987" description="Secreted protein" evidence="1">
    <location>
        <begin position="24"/>
        <end position="77"/>
    </location>
</feature>
<dbReference type="AlphaFoldDB" id="A0A9X2SLF9"/>
<keyword evidence="1" id="KW-0732">Signal</keyword>
<dbReference type="EMBL" id="JAMXQV010000016">
    <property type="protein sequence ID" value="MCR6486667.1"/>
    <property type="molecule type" value="Genomic_DNA"/>
</dbReference>
<gene>
    <name evidence="2" type="ORF">M8542_27950</name>
</gene>
<evidence type="ECO:0000313" key="3">
    <source>
        <dbReference type="Proteomes" id="UP001144096"/>
    </source>
</evidence>
<name>A0A9X2SLF9_9PSEU</name>
<reference evidence="2" key="1">
    <citation type="submission" date="2022-06" db="EMBL/GenBank/DDBJ databases">
        <title>Amycolatopsis iheyaensis sp. nov., a new species of the genus Amycolatopsis isolated from soil in Iheya island, Japan.</title>
        <authorList>
            <person name="Ngamcharungchit C."/>
            <person name="Kanto H."/>
            <person name="Take A."/>
            <person name="Intra B."/>
            <person name="Matsumoto A."/>
            <person name="Panbangred W."/>
            <person name="Inahashi Y."/>
        </authorList>
    </citation>
    <scope>NUCLEOTIDE SEQUENCE</scope>
    <source>
        <strain evidence="2">OK19-0408</strain>
    </source>
</reference>
<feature type="signal peptide" evidence="1">
    <location>
        <begin position="1"/>
        <end position="23"/>
    </location>
</feature>